<dbReference type="GO" id="GO:0003676">
    <property type="term" value="F:nucleic acid binding"/>
    <property type="evidence" value="ECO:0007669"/>
    <property type="project" value="InterPro"/>
</dbReference>
<dbReference type="GO" id="GO:0000214">
    <property type="term" value="C:tRNA-intron endonuclease complex"/>
    <property type="evidence" value="ECO:0007669"/>
    <property type="project" value="InterPro"/>
</dbReference>
<evidence type="ECO:0000259" key="4">
    <source>
        <dbReference type="Pfam" id="PF09631"/>
    </source>
</evidence>
<feature type="domain" description="tRNA-splicing endonuclease subunit Sen15" evidence="4">
    <location>
        <begin position="122"/>
        <end position="153"/>
    </location>
</feature>
<gene>
    <name evidence="5" type="ORF">FFLO_01411</name>
</gene>
<keyword evidence="2" id="KW-0819">tRNA processing</keyword>
<evidence type="ECO:0000256" key="2">
    <source>
        <dbReference type="ARBA" id="ARBA00022694"/>
    </source>
</evidence>
<dbReference type="PANTHER" id="PTHR28518">
    <property type="entry name" value="TRNA-SPLICING ENDONUCLEASE SUBUNIT SEN15"/>
    <property type="match status" value="1"/>
</dbReference>
<keyword evidence="6" id="KW-1185">Reference proteome</keyword>
<dbReference type="GO" id="GO:0000379">
    <property type="term" value="P:tRNA-type intron splice site recognition and cleavage"/>
    <property type="evidence" value="ECO:0007669"/>
    <property type="project" value="InterPro"/>
</dbReference>
<reference evidence="5" key="1">
    <citation type="submission" date="2020-04" db="EMBL/GenBank/DDBJ databases">
        <title>Analysis of mating type loci in Filobasidium floriforme.</title>
        <authorList>
            <person name="Nowrousian M."/>
        </authorList>
    </citation>
    <scope>NUCLEOTIDE SEQUENCE</scope>
    <source>
        <strain evidence="5">CBS 6242</strain>
    </source>
</reference>
<dbReference type="PANTHER" id="PTHR28518:SF1">
    <property type="entry name" value="TRNA-SPLICING ENDONUCLEASE SUBUNIT SEN15"/>
    <property type="match status" value="1"/>
</dbReference>
<dbReference type="Pfam" id="PF09631">
    <property type="entry name" value="Sen15"/>
    <property type="match status" value="1"/>
</dbReference>
<dbReference type="InterPro" id="IPR036167">
    <property type="entry name" value="tRNA_intron_Endo_cat-like_sf"/>
</dbReference>
<dbReference type="Proteomes" id="UP000812966">
    <property type="component" value="Unassembled WGS sequence"/>
</dbReference>
<comment type="caution">
    <text evidence="5">The sequence shown here is derived from an EMBL/GenBank/DDBJ whole genome shotgun (WGS) entry which is preliminary data.</text>
</comment>
<dbReference type="InterPro" id="IPR011856">
    <property type="entry name" value="tRNA_endonuc-like_dom_sf"/>
</dbReference>
<feature type="compositionally biased region" description="Acidic residues" evidence="3">
    <location>
        <begin position="106"/>
        <end position="119"/>
    </location>
</feature>
<dbReference type="SUPFAM" id="SSF53032">
    <property type="entry name" value="tRNA-intron endonuclease catalytic domain-like"/>
    <property type="match status" value="1"/>
</dbReference>
<protein>
    <recommendedName>
        <fullName evidence="4">tRNA-splicing endonuclease subunit Sen15 domain-containing protein</fullName>
    </recommendedName>
</protein>
<evidence type="ECO:0000313" key="6">
    <source>
        <dbReference type="Proteomes" id="UP000812966"/>
    </source>
</evidence>
<evidence type="ECO:0000256" key="1">
    <source>
        <dbReference type="ARBA" id="ARBA00006091"/>
    </source>
</evidence>
<evidence type="ECO:0000313" key="5">
    <source>
        <dbReference type="EMBL" id="KAG7563103.1"/>
    </source>
</evidence>
<dbReference type="EMBL" id="JABELV010000020">
    <property type="protein sequence ID" value="KAG7563103.1"/>
    <property type="molecule type" value="Genomic_DNA"/>
</dbReference>
<dbReference type="InterPro" id="IPR042777">
    <property type="entry name" value="Sen15_fungi"/>
</dbReference>
<comment type="similarity">
    <text evidence="1">Belongs to the SEN15 family.</text>
</comment>
<dbReference type="AlphaFoldDB" id="A0A8K0NQ13"/>
<evidence type="ECO:0000256" key="3">
    <source>
        <dbReference type="SAM" id="MobiDB-lite"/>
    </source>
</evidence>
<sequence>MNSDPSYPILADFIEKFPLQAGCIYSTYTDLALSQQWEEIRLHELGDSGWGVLFGRKTTEDSTRMVLPLHFHANNLTPKALKTIYKLLNQLSVADLPPILPSPHDDGDEAAEDDKEEDATQNTLDTKTIYISIVTPDSSVVYYKLTQGIKKPDDIPDE</sequence>
<dbReference type="GO" id="GO:0000213">
    <property type="term" value="F:tRNA-intron lyase activity"/>
    <property type="evidence" value="ECO:0007669"/>
    <property type="project" value="TreeGrafter"/>
</dbReference>
<name>A0A8K0NQ13_9TREE</name>
<dbReference type="InterPro" id="IPR018593">
    <property type="entry name" value="tRNA-endonuc_su_Sen15"/>
</dbReference>
<proteinExistence type="inferred from homology"/>
<dbReference type="Gene3D" id="3.40.1350.10">
    <property type="match status" value="1"/>
</dbReference>
<feature type="region of interest" description="Disordered" evidence="3">
    <location>
        <begin position="98"/>
        <end position="123"/>
    </location>
</feature>
<accession>A0A8K0NQ13</accession>
<organism evidence="5 6">
    <name type="scientific">Filobasidium floriforme</name>
    <dbReference type="NCBI Taxonomy" id="5210"/>
    <lineage>
        <taxon>Eukaryota</taxon>
        <taxon>Fungi</taxon>
        <taxon>Dikarya</taxon>
        <taxon>Basidiomycota</taxon>
        <taxon>Agaricomycotina</taxon>
        <taxon>Tremellomycetes</taxon>
        <taxon>Filobasidiales</taxon>
        <taxon>Filobasidiaceae</taxon>
        <taxon>Filobasidium</taxon>
    </lineage>
</organism>